<accession>A0AAU6TRW1</accession>
<name>A0AAU6TRW1_UNCXX</name>
<sequence>MKAQPNPLKVTLYVHAQKRFDGSIAYSVYTHKFKATDGMGFPVAEHQLELPVPSVSKSDLVQAEIDSLRAEQNKILADATAKTRLLEDQIQALLCLEGKVISKDDEALPY</sequence>
<gene>
    <name evidence="1" type="ORF">MRM81_12785</name>
</gene>
<evidence type="ECO:0008006" key="2">
    <source>
        <dbReference type="Google" id="ProtNLM"/>
    </source>
</evidence>
<evidence type="ECO:0000313" key="1">
    <source>
        <dbReference type="EMBL" id="XAG64362.1"/>
    </source>
</evidence>
<proteinExistence type="predicted"/>
<dbReference type="EMBL" id="CP095362">
    <property type="protein sequence ID" value="XAG64362.1"/>
    <property type="molecule type" value="Genomic_DNA"/>
</dbReference>
<organism evidence="1">
    <name type="scientific">bacterium 19GA11TI05</name>
    <dbReference type="NCBI Taxonomy" id="2920688"/>
    <lineage>
        <taxon>Bacteria</taxon>
    </lineage>
</organism>
<protein>
    <recommendedName>
        <fullName evidence="2">Type I restriction modification DNA specificity domain-containing protein</fullName>
    </recommendedName>
</protein>
<reference evidence="1" key="1">
    <citation type="submission" date="2022-03" db="EMBL/GenBank/DDBJ databases">
        <title>Sea Food Isolates.</title>
        <authorList>
            <person name="Li c."/>
        </authorList>
    </citation>
    <scope>NUCLEOTIDE SEQUENCE</scope>
    <source>
        <strain evidence="1">19GA11TI05</strain>
    </source>
</reference>
<dbReference type="AlphaFoldDB" id="A0AAU6TRW1"/>